<keyword evidence="2" id="KW-0255">Endonuclease</keyword>
<sequence>MNKMTYKNSIKKQIREGELKVCCRICGEDDPHVIEQHHIEGRANSDVTIPLCKNCHAKITHEQNALKPEFRFRKAPPKNKGGFSMVSIGALLEVAGNILIKNAHEGLDND</sequence>
<organism evidence="2 3">
    <name type="scientific">Methanococcoides cohabitans</name>
    <dbReference type="NCBI Taxonomy" id="3136559"/>
    <lineage>
        <taxon>Archaea</taxon>
        <taxon>Methanobacteriati</taxon>
        <taxon>Methanobacteriota</taxon>
        <taxon>Stenosarchaea group</taxon>
        <taxon>Methanomicrobia</taxon>
        <taxon>Methanosarcinales</taxon>
        <taxon>Methanosarcinaceae</taxon>
        <taxon>Methanococcoides</taxon>
    </lineage>
</organism>
<feature type="transmembrane region" description="Helical" evidence="1">
    <location>
        <begin position="81"/>
        <end position="100"/>
    </location>
</feature>
<dbReference type="EMBL" id="JBCAUS010000003">
    <property type="protein sequence ID" value="MEL4305255.1"/>
    <property type="molecule type" value="Genomic_DNA"/>
</dbReference>
<accession>A0ABU9KS91</accession>
<keyword evidence="1" id="KW-1133">Transmembrane helix</keyword>
<dbReference type="Proteomes" id="UP001396646">
    <property type="component" value="Unassembled WGS sequence"/>
</dbReference>
<keyword evidence="1" id="KW-0812">Transmembrane</keyword>
<protein>
    <submittedName>
        <fullName evidence="2">HNH endonuclease</fullName>
    </submittedName>
</protein>
<keyword evidence="3" id="KW-1185">Reference proteome</keyword>
<evidence type="ECO:0000313" key="2">
    <source>
        <dbReference type="EMBL" id="MEL4305255.1"/>
    </source>
</evidence>
<evidence type="ECO:0000256" key="1">
    <source>
        <dbReference type="SAM" id="Phobius"/>
    </source>
</evidence>
<keyword evidence="2" id="KW-0378">Hydrolase</keyword>
<dbReference type="RefSeq" id="WP_342126928.1">
    <property type="nucleotide sequence ID" value="NZ_JBCAUS010000003.1"/>
</dbReference>
<proteinExistence type="predicted"/>
<dbReference type="GO" id="GO:0004519">
    <property type="term" value="F:endonuclease activity"/>
    <property type="evidence" value="ECO:0007669"/>
    <property type="project" value="UniProtKB-KW"/>
</dbReference>
<keyword evidence="2" id="KW-0540">Nuclease</keyword>
<reference evidence="2 3" key="1">
    <citation type="submission" date="2024-04" db="EMBL/GenBank/DDBJ databases">
        <title>Methanococcoides sp. LMO-2.</title>
        <authorList>
            <person name="Liang L."/>
        </authorList>
    </citation>
    <scope>NUCLEOTIDE SEQUENCE [LARGE SCALE GENOMIC DNA]</scope>
    <source>
        <strain evidence="2 3">LMO-2</strain>
    </source>
</reference>
<keyword evidence="1" id="KW-0472">Membrane</keyword>
<name>A0ABU9KS91_9EURY</name>
<comment type="caution">
    <text evidence="2">The sequence shown here is derived from an EMBL/GenBank/DDBJ whole genome shotgun (WGS) entry which is preliminary data.</text>
</comment>
<evidence type="ECO:0000313" key="3">
    <source>
        <dbReference type="Proteomes" id="UP001396646"/>
    </source>
</evidence>
<gene>
    <name evidence="2" type="ORF">WOA13_05350</name>
</gene>